<evidence type="ECO:0000259" key="1">
    <source>
        <dbReference type="PROSITE" id="PS50995"/>
    </source>
</evidence>
<name>A0ABT7M659_9PSEU</name>
<dbReference type="EMBL" id="JASVWF010000002">
    <property type="protein sequence ID" value="MDL5156136.1"/>
    <property type="molecule type" value="Genomic_DNA"/>
</dbReference>
<feature type="domain" description="HTH marR-type" evidence="1">
    <location>
        <begin position="16"/>
        <end position="176"/>
    </location>
</feature>
<dbReference type="Pfam" id="PF12802">
    <property type="entry name" value="MarR_2"/>
    <property type="match status" value="1"/>
</dbReference>
<dbReference type="Proteomes" id="UP001231924">
    <property type="component" value="Unassembled WGS sequence"/>
</dbReference>
<dbReference type="SUPFAM" id="SSF46785">
    <property type="entry name" value="Winged helix' DNA-binding domain"/>
    <property type="match status" value="1"/>
</dbReference>
<dbReference type="PANTHER" id="PTHR33164">
    <property type="entry name" value="TRANSCRIPTIONAL REGULATOR, MARR FAMILY"/>
    <property type="match status" value="1"/>
</dbReference>
<accession>A0ABT7M659</accession>
<dbReference type="PANTHER" id="PTHR33164:SF104">
    <property type="entry name" value="TRANSCRIPTIONAL REGULATORY PROTEIN"/>
    <property type="match status" value="1"/>
</dbReference>
<dbReference type="PROSITE" id="PS50995">
    <property type="entry name" value="HTH_MARR_2"/>
    <property type="match status" value="1"/>
</dbReference>
<sequence>MSSTSDTPRPARVDNGPDLKVLADQWSARLDGLDVRPFAVASSAVRLGLLIERRFAELARQEHGLRPGDLRVLLALRRSGPKQALSPTELFRTLMVTSGAVSKQVDSLEKEGLVTRVADPEILRGLLVRLEPAGADIADATMETICRDFCGITDLSDEQLDDTLDVLTDLLARVEDRSADAERDQRRERA</sequence>
<organism evidence="2 3">
    <name type="scientific">Actinomycetospora termitidis</name>
    <dbReference type="NCBI Taxonomy" id="3053470"/>
    <lineage>
        <taxon>Bacteria</taxon>
        <taxon>Bacillati</taxon>
        <taxon>Actinomycetota</taxon>
        <taxon>Actinomycetes</taxon>
        <taxon>Pseudonocardiales</taxon>
        <taxon>Pseudonocardiaceae</taxon>
        <taxon>Actinomycetospora</taxon>
    </lineage>
</organism>
<dbReference type="InterPro" id="IPR036390">
    <property type="entry name" value="WH_DNA-bd_sf"/>
</dbReference>
<dbReference type="RefSeq" id="WP_286052382.1">
    <property type="nucleotide sequence ID" value="NZ_JASVWF010000002.1"/>
</dbReference>
<dbReference type="InterPro" id="IPR039422">
    <property type="entry name" value="MarR/SlyA-like"/>
</dbReference>
<gene>
    <name evidence="2" type="ORF">QRT03_09230</name>
</gene>
<protein>
    <submittedName>
        <fullName evidence="2">MarR family transcriptional regulator</fullName>
    </submittedName>
</protein>
<comment type="caution">
    <text evidence="2">The sequence shown here is derived from an EMBL/GenBank/DDBJ whole genome shotgun (WGS) entry which is preliminary data.</text>
</comment>
<evidence type="ECO:0000313" key="2">
    <source>
        <dbReference type="EMBL" id="MDL5156136.1"/>
    </source>
</evidence>
<proteinExistence type="predicted"/>
<evidence type="ECO:0000313" key="3">
    <source>
        <dbReference type="Proteomes" id="UP001231924"/>
    </source>
</evidence>
<dbReference type="InterPro" id="IPR000835">
    <property type="entry name" value="HTH_MarR-typ"/>
</dbReference>
<dbReference type="InterPro" id="IPR036388">
    <property type="entry name" value="WH-like_DNA-bd_sf"/>
</dbReference>
<keyword evidence="3" id="KW-1185">Reference proteome</keyword>
<dbReference type="SMART" id="SM00347">
    <property type="entry name" value="HTH_MARR"/>
    <property type="match status" value="1"/>
</dbReference>
<reference evidence="2 3" key="1">
    <citation type="submission" date="2023-06" db="EMBL/GenBank/DDBJ databases">
        <title>Actinomycetospora Odt1-22.</title>
        <authorList>
            <person name="Supong K."/>
        </authorList>
    </citation>
    <scope>NUCLEOTIDE SEQUENCE [LARGE SCALE GENOMIC DNA]</scope>
    <source>
        <strain evidence="2 3">Odt1-22</strain>
    </source>
</reference>
<dbReference type="Gene3D" id="1.10.10.10">
    <property type="entry name" value="Winged helix-like DNA-binding domain superfamily/Winged helix DNA-binding domain"/>
    <property type="match status" value="1"/>
</dbReference>